<evidence type="ECO:0000259" key="1">
    <source>
        <dbReference type="Pfam" id="PF01370"/>
    </source>
</evidence>
<dbReference type="Pfam" id="PF01370">
    <property type="entry name" value="Epimerase"/>
    <property type="match status" value="1"/>
</dbReference>
<dbReference type="InterPro" id="IPR036291">
    <property type="entry name" value="NAD(P)-bd_dom_sf"/>
</dbReference>
<dbReference type="HOGENOM" id="CLU_049717_0_0_5"/>
<protein>
    <recommendedName>
        <fullName evidence="1">NAD-dependent epimerase/dehydratase domain-containing protein</fullName>
    </recommendedName>
</protein>
<proteinExistence type="predicted"/>
<dbReference type="Proteomes" id="UP000004728">
    <property type="component" value="Unassembled WGS sequence"/>
</dbReference>
<comment type="caution">
    <text evidence="2">The sequence shown here is derived from an EMBL/GenBank/DDBJ whole genome shotgun (WGS) entry which is preliminary data.</text>
</comment>
<organism evidence="2 3">
    <name type="scientific">Novosphingobium nitrogenifigens DSM 19370</name>
    <dbReference type="NCBI Taxonomy" id="983920"/>
    <lineage>
        <taxon>Bacteria</taxon>
        <taxon>Pseudomonadati</taxon>
        <taxon>Pseudomonadota</taxon>
        <taxon>Alphaproteobacteria</taxon>
        <taxon>Sphingomonadales</taxon>
        <taxon>Sphingomonadaceae</taxon>
        <taxon>Novosphingobium</taxon>
    </lineage>
</organism>
<dbReference type="Gene3D" id="3.40.50.720">
    <property type="entry name" value="NAD(P)-binding Rossmann-like Domain"/>
    <property type="match status" value="1"/>
</dbReference>
<sequence length="265" mass="29018">MDSHAVARASADPAVIVHAVNPPGYRDWDRLVLPMIDNTIAAAIATGATIVLPGTVYNYGPDVFPFVAEDAAQHPLTRKGIIRVAMEQRLRDAAEKGARVLIVRAGDFFGPHAGNNWFGQGLVKPGKIPRAITYPGKSGIGHQWTYLPDLAETMARLLERPQEDVRFERFHMGGHWDPDGTAMIDAIRAAVGRALPVRRFPWWIVRLAAPAVPLFGELSEMRYLWRTPLQLDNTSLKAAIGNEPHTPLAEAVRETLLGLGCIADG</sequence>
<keyword evidence="3" id="KW-1185">Reference proteome</keyword>
<dbReference type="InterPro" id="IPR001509">
    <property type="entry name" value="Epimerase_deHydtase"/>
</dbReference>
<evidence type="ECO:0000313" key="3">
    <source>
        <dbReference type="Proteomes" id="UP000004728"/>
    </source>
</evidence>
<dbReference type="AlphaFoldDB" id="F1Z9X2"/>
<dbReference type="EMBL" id="AEWJ01000041">
    <property type="protein sequence ID" value="EGD58620.1"/>
    <property type="molecule type" value="Genomic_DNA"/>
</dbReference>
<name>F1Z9X2_9SPHN</name>
<reference evidence="2 3" key="1">
    <citation type="journal article" date="2012" name="J. Bacteriol.">
        <title>Draft Genome Sequence of Novosphingobium nitrogenifigens Y88T.</title>
        <authorList>
            <person name="Strabala T.J."/>
            <person name="Macdonald L."/>
            <person name="Liu V."/>
            <person name="Smit A.M."/>
        </authorList>
    </citation>
    <scope>NUCLEOTIDE SEQUENCE [LARGE SCALE GENOMIC DNA]</scope>
    <source>
        <strain evidence="2 3">DSM 19370</strain>
    </source>
</reference>
<dbReference type="InParanoid" id="F1Z9X2"/>
<feature type="domain" description="NAD-dependent epimerase/dehydratase" evidence="1">
    <location>
        <begin position="38"/>
        <end position="173"/>
    </location>
</feature>
<dbReference type="STRING" id="983920.Y88_0677"/>
<dbReference type="eggNOG" id="COG0451">
    <property type="taxonomic scope" value="Bacteria"/>
</dbReference>
<accession>F1Z9X2</accession>
<evidence type="ECO:0000313" key="2">
    <source>
        <dbReference type="EMBL" id="EGD58620.1"/>
    </source>
</evidence>
<dbReference type="SUPFAM" id="SSF51735">
    <property type="entry name" value="NAD(P)-binding Rossmann-fold domains"/>
    <property type="match status" value="1"/>
</dbReference>
<gene>
    <name evidence="2" type="ORF">Y88_0677</name>
</gene>